<reference evidence="8" key="1">
    <citation type="submission" date="2020-01" db="EMBL/GenBank/DDBJ databases">
        <authorList>
            <person name="Mishra B."/>
        </authorList>
    </citation>
    <scope>NUCLEOTIDE SEQUENCE [LARGE SCALE GENOMIC DNA]</scope>
</reference>
<dbReference type="OrthoDB" id="1001473at2759"/>
<comment type="similarity">
    <text evidence="2">Belongs to the purine permeases (TC 2.A.7.14) family.</text>
</comment>
<gene>
    <name evidence="8" type="ORF">MERR_LOCUS1653</name>
</gene>
<accession>A0A6D2HF24</accession>
<dbReference type="AlphaFoldDB" id="A0A6D2HF24"/>
<dbReference type="Proteomes" id="UP000467841">
    <property type="component" value="Unassembled WGS sequence"/>
</dbReference>
<feature type="transmembrane region" description="Helical" evidence="7">
    <location>
        <begin position="12"/>
        <end position="35"/>
    </location>
</feature>
<keyword evidence="3" id="KW-0813">Transport</keyword>
<feature type="transmembrane region" description="Helical" evidence="7">
    <location>
        <begin position="120"/>
        <end position="144"/>
    </location>
</feature>
<comment type="subcellular location">
    <subcellularLocation>
        <location evidence="1">Membrane</location>
        <topology evidence="1">Multi-pass membrane protein</topology>
    </subcellularLocation>
</comment>
<keyword evidence="4 7" id="KW-0812">Transmembrane</keyword>
<dbReference type="EMBL" id="CACVBM020000111">
    <property type="protein sequence ID" value="CAA7014419.1"/>
    <property type="molecule type" value="Genomic_DNA"/>
</dbReference>
<dbReference type="PANTHER" id="PTHR31376">
    <property type="entry name" value="OS09G0467300 PROTEIN-RELATED"/>
    <property type="match status" value="1"/>
</dbReference>
<feature type="transmembrane region" description="Helical" evidence="7">
    <location>
        <begin position="79"/>
        <end position="99"/>
    </location>
</feature>
<evidence type="ECO:0000256" key="4">
    <source>
        <dbReference type="ARBA" id="ARBA00022692"/>
    </source>
</evidence>
<evidence type="ECO:0000256" key="3">
    <source>
        <dbReference type="ARBA" id="ARBA00022448"/>
    </source>
</evidence>
<dbReference type="GO" id="GO:0005345">
    <property type="term" value="F:purine nucleobase transmembrane transporter activity"/>
    <property type="evidence" value="ECO:0007669"/>
    <property type="project" value="UniProtKB-ARBA"/>
</dbReference>
<organism evidence="8 9">
    <name type="scientific">Microthlaspi erraticum</name>
    <dbReference type="NCBI Taxonomy" id="1685480"/>
    <lineage>
        <taxon>Eukaryota</taxon>
        <taxon>Viridiplantae</taxon>
        <taxon>Streptophyta</taxon>
        <taxon>Embryophyta</taxon>
        <taxon>Tracheophyta</taxon>
        <taxon>Spermatophyta</taxon>
        <taxon>Magnoliopsida</taxon>
        <taxon>eudicotyledons</taxon>
        <taxon>Gunneridae</taxon>
        <taxon>Pentapetalae</taxon>
        <taxon>rosids</taxon>
        <taxon>malvids</taxon>
        <taxon>Brassicales</taxon>
        <taxon>Brassicaceae</taxon>
        <taxon>Coluteocarpeae</taxon>
        <taxon>Microthlaspi</taxon>
    </lineage>
</organism>
<feature type="transmembrane region" description="Helical" evidence="7">
    <location>
        <begin position="188"/>
        <end position="206"/>
    </location>
</feature>
<dbReference type="GO" id="GO:0015211">
    <property type="term" value="F:purine nucleoside transmembrane transporter activity"/>
    <property type="evidence" value="ECO:0007669"/>
    <property type="project" value="InterPro"/>
</dbReference>
<protein>
    <submittedName>
        <fullName evidence="8">Uncharacterized protein</fullName>
    </submittedName>
</protein>
<proteinExistence type="inferred from homology"/>
<evidence type="ECO:0000256" key="1">
    <source>
        <dbReference type="ARBA" id="ARBA00004141"/>
    </source>
</evidence>
<keyword evidence="5 7" id="KW-1133">Transmembrane helix</keyword>
<keyword evidence="9" id="KW-1185">Reference proteome</keyword>
<feature type="transmembrane region" description="Helical" evidence="7">
    <location>
        <begin position="47"/>
        <end position="64"/>
    </location>
</feature>
<keyword evidence="6 7" id="KW-0472">Membrane</keyword>
<dbReference type="GO" id="GO:0016020">
    <property type="term" value="C:membrane"/>
    <property type="evidence" value="ECO:0007669"/>
    <property type="project" value="UniProtKB-SubCell"/>
</dbReference>
<dbReference type="Pfam" id="PF16913">
    <property type="entry name" value="PUNUT"/>
    <property type="match status" value="2"/>
</dbReference>
<evidence type="ECO:0000256" key="7">
    <source>
        <dbReference type="SAM" id="Phobius"/>
    </source>
</evidence>
<feature type="transmembrane region" description="Helical" evidence="7">
    <location>
        <begin position="156"/>
        <end position="179"/>
    </location>
</feature>
<name>A0A6D2HF24_9BRAS</name>
<sequence>MDGESVKNRKRWLHIFVYSFLVLSCQAAATILAFFSYFLNSQKFTPFILNSLFLLTISSIFLVFNNESQTTTEVSKSKYAIGFLCTVASSAGSGLLLSLMQLILRKVLKKNTFSVVTDMVFLPVSGGMCASVTLAFTALTWQVYTIGVVGLVFESSSVFTNAITAVGLPIVPILAVVVFRDQMDGTKVISIVLAVWGFVSFAYQHYLDDKKLKNLEAVPVSSLAKGIEMDVIHNNL</sequence>
<evidence type="ECO:0000256" key="5">
    <source>
        <dbReference type="ARBA" id="ARBA00022989"/>
    </source>
</evidence>
<dbReference type="PROSITE" id="PS51257">
    <property type="entry name" value="PROKAR_LIPOPROTEIN"/>
    <property type="match status" value="1"/>
</dbReference>
<evidence type="ECO:0000256" key="6">
    <source>
        <dbReference type="ARBA" id="ARBA00023136"/>
    </source>
</evidence>
<evidence type="ECO:0000313" key="8">
    <source>
        <dbReference type="EMBL" id="CAA7014419.1"/>
    </source>
</evidence>
<dbReference type="PANTHER" id="PTHR31376:SF57">
    <property type="entry name" value="PURINE PERMEASE 22-RELATED"/>
    <property type="match status" value="1"/>
</dbReference>
<evidence type="ECO:0000313" key="9">
    <source>
        <dbReference type="Proteomes" id="UP000467841"/>
    </source>
</evidence>
<dbReference type="InterPro" id="IPR030182">
    <property type="entry name" value="PUP_plant"/>
</dbReference>
<comment type="caution">
    <text evidence="8">The sequence shown here is derived from an EMBL/GenBank/DDBJ whole genome shotgun (WGS) entry which is preliminary data.</text>
</comment>
<evidence type="ECO:0000256" key="2">
    <source>
        <dbReference type="ARBA" id="ARBA00006213"/>
    </source>
</evidence>